<feature type="compositionally biased region" description="Polar residues" evidence="3">
    <location>
        <begin position="963"/>
        <end position="977"/>
    </location>
</feature>
<dbReference type="InParanoid" id="S8FH99"/>
<evidence type="ECO:0000313" key="6">
    <source>
        <dbReference type="Proteomes" id="UP000015241"/>
    </source>
</evidence>
<feature type="domain" description="RRM" evidence="4">
    <location>
        <begin position="795"/>
        <end position="881"/>
    </location>
</feature>
<feature type="compositionally biased region" description="Gly residues" evidence="3">
    <location>
        <begin position="259"/>
        <end position="271"/>
    </location>
</feature>
<reference evidence="5 6" key="1">
    <citation type="journal article" date="2012" name="Science">
        <title>The Paleozoic origin of enzymatic lignin decomposition reconstructed from 31 fungal genomes.</title>
        <authorList>
            <person name="Floudas D."/>
            <person name="Binder M."/>
            <person name="Riley R."/>
            <person name="Barry K."/>
            <person name="Blanchette R.A."/>
            <person name="Henrissat B."/>
            <person name="Martinez A.T."/>
            <person name="Otillar R."/>
            <person name="Spatafora J.W."/>
            <person name="Yadav J.S."/>
            <person name="Aerts A."/>
            <person name="Benoit I."/>
            <person name="Boyd A."/>
            <person name="Carlson A."/>
            <person name="Copeland A."/>
            <person name="Coutinho P.M."/>
            <person name="de Vries R.P."/>
            <person name="Ferreira P."/>
            <person name="Findley K."/>
            <person name="Foster B."/>
            <person name="Gaskell J."/>
            <person name="Glotzer D."/>
            <person name="Gorecki P."/>
            <person name="Heitman J."/>
            <person name="Hesse C."/>
            <person name="Hori C."/>
            <person name="Igarashi K."/>
            <person name="Jurgens J.A."/>
            <person name="Kallen N."/>
            <person name="Kersten P."/>
            <person name="Kohler A."/>
            <person name="Kuees U."/>
            <person name="Kumar T.K.A."/>
            <person name="Kuo A."/>
            <person name="LaButti K."/>
            <person name="Larrondo L.F."/>
            <person name="Lindquist E."/>
            <person name="Ling A."/>
            <person name="Lombard V."/>
            <person name="Lucas S."/>
            <person name="Lundell T."/>
            <person name="Martin R."/>
            <person name="McLaughlin D.J."/>
            <person name="Morgenstern I."/>
            <person name="Morin E."/>
            <person name="Murat C."/>
            <person name="Nagy L.G."/>
            <person name="Nolan M."/>
            <person name="Ohm R.A."/>
            <person name="Patyshakuliyeva A."/>
            <person name="Rokas A."/>
            <person name="Ruiz-Duenas F.J."/>
            <person name="Sabat G."/>
            <person name="Salamov A."/>
            <person name="Samejima M."/>
            <person name="Schmutz J."/>
            <person name="Slot J.C."/>
            <person name="St John F."/>
            <person name="Stenlid J."/>
            <person name="Sun H."/>
            <person name="Sun S."/>
            <person name="Syed K."/>
            <person name="Tsang A."/>
            <person name="Wiebenga A."/>
            <person name="Young D."/>
            <person name="Pisabarro A."/>
            <person name="Eastwood D.C."/>
            <person name="Martin F."/>
            <person name="Cullen D."/>
            <person name="Grigoriev I.V."/>
            <person name="Hibbett D.S."/>
        </authorList>
    </citation>
    <scope>NUCLEOTIDE SEQUENCE</scope>
    <source>
        <strain evidence="6">FP-58527</strain>
    </source>
</reference>
<feature type="compositionally biased region" description="Low complexity" evidence="3">
    <location>
        <begin position="730"/>
        <end position="742"/>
    </location>
</feature>
<feature type="compositionally biased region" description="Pro residues" evidence="3">
    <location>
        <begin position="944"/>
        <end position="957"/>
    </location>
</feature>
<dbReference type="HOGENOM" id="CLU_006261_0_0_1"/>
<dbReference type="InterPro" id="IPR000504">
    <property type="entry name" value="RRM_dom"/>
</dbReference>
<evidence type="ECO:0000313" key="5">
    <source>
        <dbReference type="EMBL" id="EPT00786.1"/>
    </source>
</evidence>
<dbReference type="OrthoDB" id="431169at2759"/>
<evidence type="ECO:0000256" key="2">
    <source>
        <dbReference type="PROSITE-ProRule" id="PRU00176"/>
    </source>
</evidence>
<sequence>MSVGSPSVPYHISMQSQQTARPDSPNSNMTIPNNLRSHPLDPYPSSTQSTNTSHSMYNSMNVSVPPDYSPLHHAEHDALNFQAKLNGFGSPPFNSRASMSFNPFPPRTRPNTVPFRDTSAAFNTAAYQSADMFGAQNQQAQAPGFGFDTMSLPNRTHDFANVGGQATSTVGANGTASNNIAFSLDGYRPGMESLLQSQQLHQQASLSNALPLHQQASQQQFHGTYANGVSHLSHGASGALPSHTQFGPTLPTTTAGSGAANGQGGPLVGGPGLNHVNGTNQSHQQEEISTIFVVGFPEDMQEREFQNMFTFSSGFEAATLKIPNKEFTAYGSGTGGQSGPTARMQYPGANDPYNLVTVNQGGVVVDGGRDGPTTSWPSATDESHFVPSNLPVQPPRKQIIGFAKFRTRQEALEARDILQGRRVDIERGAVLKAEMAKKNLHTKRGPGVPPGMPMNNNGYINSAAPPIPENLAGYSGLNGLAGLGTNSTAANTEALAQRDRELGALGAMGITGLGQRRERIMDRRVEDDRVRRQSEMGPVGSLGSAVMSTRGARERAEEDERERERKRKEQMRLRDNSDAFEAFHSVPQQMARSNMNSLLSAETGMLSNGGGSSLPSPPALSSVPSQGEGIGSLSNGPWTSLRDVGASAVMRKMSAPGFSTTAGLPPRPSSPEHQSPPATFEGAVMQNGSIMTGNYSATFSPPNNLSSLPGHPSLPSRPRASSPCIESIDAVASSQPVSSASSINGSPNGHDEELARSVAVLAVNTDSGMTSPQLPSPASGASSGRNPGDQNPPINTLYVGNLPTSAVGGLPLTHLEDRLRDLFSKRPGYRKLCFRQKSNGPMCFVEFEDVHHAAKALQDLYGNTLGGLVKGGGIRLSYSKNPLGVRTPTSAGGANGTNMQPQSFAASFNEAFAAHRQADAEGGRPRRDTSSMTSPTSSYHYTTSPPPPRFVSPPPSSAFPGLTSPNGTFPRINSQGFGVAPGSNNMFSPFGISATHSMIPEQSNADGNTDPLSHISPTTPNLEPSRAG</sequence>
<dbReference type="FunFam" id="3.30.70.330:FF:000428">
    <property type="entry name" value="Related to WHI3-involved in regulation of cell size"/>
    <property type="match status" value="1"/>
</dbReference>
<accession>S8FH99</accession>
<organism evidence="5 6">
    <name type="scientific">Fomitopsis schrenkii</name>
    <name type="common">Brown rot fungus</name>
    <dbReference type="NCBI Taxonomy" id="2126942"/>
    <lineage>
        <taxon>Eukaryota</taxon>
        <taxon>Fungi</taxon>
        <taxon>Dikarya</taxon>
        <taxon>Basidiomycota</taxon>
        <taxon>Agaricomycotina</taxon>
        <taxon>Agaricomycetes</taxon>
        <taxon>Polyporales</taxon>
        <taxon>Fomitopsis</taxon>
    </lineage>
</organism>
<dbReference type="SUPFAM" id="SSF54928">
    <property type="entry name" value="RNA-binding domain, RBD"/>
    <property type="match status" value="1"/>
</dbReference>
<dbReference type="AlphaFoldDB" id="S8FH99"/>
<feature type="region of interest" description="Disordered" evidence="3">
    <location>
        <begin position="528"/>
        <end position="581"/>
    </location>
</feature>
<feature type="compositionally biased region" description="Low complexity" evidence="3">
    <location>
        <begin position="930"/>
        <end position="943"/>
    </location>
</feature>
<feature type="region of interest" description="Disordered" evidence="3">
    <location>
        <begin position="1"/>
        <end position="54"/>
    </location>
</feature>
<dbReference type="Pfam" id="PF00076">
    <property type="entry name" value="RRM_1"/>
    <property type="match status" value="1"/>
</dbReference>
<feature type="compositionally biased region" description="Low complexity" evidence="3">
    <location>
        <begin position="700"/>
        <end position="723"/>
    </location>
</feature>
<name>S8FH99_FOMSC</name>
<protein>
    <recommendedName>
        <fullName evidence="4">RRM domain-containing protein</fullName>
    </recommendedName>
</protein>
<feature type="compositionally biased region" description="Polar residues" evidence="3">
    <location>
        <begin position="994"/>
        <end position="1022"/>
    </location>
</feature>
<proteinExistence type="predicted"/>
<dbReference type="InterPro" id="IPR035979">
    <property type="entry name" value="RBD_domain_sf"/>
</dbReference>
<feature type="compositionally biased region" description="Polar residues" evidence="3">
    <location>
        <begin position="242"/>
        <end position="256"/>
    </location>
</feature>
<evidence type="ECO:0000256" key="3">
    <source>
        <dbReference type="SAM" id="MobiDB-lite"/>
    </source>
</evidence>
<dbReference type="GO" id="GO:0003723">
    <property type="term" value="F:RNA binding"/>
    <property type="evidence" value="ECO:0007669"/>
    <property type="project" value="UniProtKB-UniRule"/>
</dbReference>
<feature type="region of interest" description="Disordered" evidence="3">
    <location>
        <begin position="656"/>
        <end position="680"/>
    </location>
</feature>
<dbReference type="SMART" id="SM00360">
    <property type="entry name" value="RRM"/>
    <property type="match status" value="1"/>
</dbReference>
<dbReference type="PROSITE" id="PS50102">
    <property type="entry name" value="RRM"/>
    <property type="match status" value="1"/>
</dbReference>
<feature type="compositionally biased region" description="Polar residues" evidence="3">
    <location>
        <begin position="44"/>
        <end position="54"/>
    </location>
</feature>
<feature type="region of interest" description="Disordered" evidence="3">
    <location>
        <begin position="915"/>
        <end position="977"/>
    </location>
</feature>
<dbReference type="PANTHER" id="PTHR10501">
    <property type="entry name" value="U1 SMALL NUCLEAR RIBONUCLEOPROTEIN A/U2 SMALL NUCLEAR RIBONUCLEOPROTEIN B"/>
    <property type="match status" value="1"/>
</dbReference>
<dbReference type="InterPro" id="IPR012677">
    <property type="entry name" value="Nucleotide-bd_a/b_plait_sf"/>
</dbReference>
<feature type="region of interest" description="Disordered" evidence="3">
    <location>
        <begin position="693"/>
        <end position="751"/>
    </location>
</feature>
<keyword evidence="6" id="KW-1185">Reference proteome</keyword>
<dbReference type="EMBL" id="KE504146">
    <property type="protein sequence ID" value="EPT00786.1"/>
    <property type="molecule type" value="Genomic_DNA"/>
</dbReference>
<feature type="compositionally biased region" description="Polar residues" evidence="3">
    <location>
        <begin position="779"/>
        <end position="794"/>
    </location>
</feature>
<dbReference type="Proteomes" id="UP000015241">
    <property type="component" value="Unassembled WGS sequence"/>
</dbReference>
<gene>
    <name evidence="5" type="ORF">FOMPIDRAFT_1023569</name>
</gene>
<keyword evidence="1 2" id="KW-0694">RNA-binding</keyword>
<dbReference type="STRING" id="743788.S8FH99"/>
<feature type="region of interest" description="Disordered" evidence="3">
    <location>
        <begin position="767"/>
        <end position="797"/>
    </location>
</feature>
<dbReference type="eggNOG" id="KOG0118">
    <property type="taxonomic scope" value="Eukaryota"/>
</dbReference>
<feature type="compositionally biased region" description="Polar residues" evidence="3">
    <location>
        <begin position="13"/>
        <end position="36"/>
    </location>
</feature>
<dbReference type="Gene3D" id="3.30.70.330">
    <property type="match status" value="2"/>
</dbReference>
<feature type="region of interest" description="Disordered" evidence="3">
    <location>
        <begin position="602"/>
        <end position="636"/>
    </location>
</feature>
<evidence type="ECO:0000256" key="1">
    <source>
        <dbReference type="ARBA" id="ARBA00022884"/>
    </source>
</evidence>
<evidence type="ECO:0000259" key="4">
    <source>
        <dbReference type="PROSITE" id="PS50102"/>
    </source>
</evidence>
<feature type="compositionally biased region" description="Basic and acidic residues" evidence="3">
    <location>
        <begin position="916"/>
        <end position="929"/>
    </location>
</feature>
<feature type="region of interest" description="Disordered" evidence="3">
    <location>
        <begin position="236"/>
        <end position="271"/>
    </location>
</feature>
<feature type="region of interest" description="Disordered" evidence="3">
    <location>
        <begin position="992"/>
        <end position="1028"/>
    </location>
</feature>